<protein>
    <submittedName>
        <fullName evidence="1">Uncharacterized protein</fullName>
    </submittedName>
</protein>
<reference evidence="1" key="1">
    <citation type="submission" date="2018-05" db="EMBL/GenBank/DDBJ databases">
        <authorList>
            <person name="Lanie J.A."/>
            <person name="Ng W.-L."/>
            <person name="Kazmierczak K.M."/>
            <person name="Andrzejewski T.M."/>
            <person name="Davidsen T.M."/>
            <person name="Wayne K.J."/>
            <person name="Tettelin H."/>
            <person name="Glass J.I."/>
            <person name="Rusch D."/>
            <person name="Podicherti R."/>
            <person name="Tsui H.-C.T."/>
            <person name="Winkler M.E."/>
        </authorList>
    </citation>
    <scope>NUCLEOTIDE SEQUENCE</scope>
</reference>
<name>A0A382TLA8_9ZZZZ</name>
<gene>
    <name evidence="1" type="ORF">METZ01_LOCUS375597</name>
</gene>
<dbReference type="EMBL" id="UINC01137418">
    <property type="protein sequence ID" value="SVD22743.1"/>
    <property type="molecule type" value="Genomic_DNA"/>
</dbReference>
<sequence length="35" mass="3784">MKDGVKSGAFSLRGAVEILEHQTGRKLSPMGLKKI</sequence>
<organism evidence="1">
    <name type="scientific">marine metagenome</name>
    <dbReference type="NCBI Taxonomy" id="408172"/>
    <lineage>
        <taxon>unclassified sequences</taxon>
        <taxon>metagenomes</taxon>
        <taxon>ecological metagenomes</taxon>
    </lineage>
</organism>
<accession>A0A382TLA8</accession>
<proteinExistence type="predicted"/>
<dbReference type="AlphaFoldDB" id="A0A382TLA8"/>
<feature type="non-terminal residue" evidence="1">
    <location>
        <position position="35"/>
    </location>
</feature>
<evidence type="ECO:0000313" key="1">
    <source>
        <dbReference type="EMBL" id="SVD22743.1"/>
    </source>
</evidence>